<proteinExistence type="predicted"/>
<name>A0A1A8XG90_9RHOO</name>
<reference evidence="1 2" key="1">
    <citation type="submission" date="2016-06" db="EMBL/GenBank/DDBJ databases">
        <authorList>
            <person name="Kjaerup R.B."/>
            <person name="Dalgaard T.S."/>
            <person name="Juul-Madsen H.R."/>
        </authorList>
    </citation>
    <scope>NUCLEOTIDE SEQUENCE [LARGE SCALE GENOMIC DNA]</scope>
    <source>
        <strain evidence="1">2</strain>
    </source>
</reference>
<gene>
    <name evidence="1" type="ORF">PROAA_1240012</name>
</gene>
<accession>A0A1A8XG90</accession>
<dbReference type="AlphaFoldDB" id="A0A1A8XG90"/>
<dbReference type="EMBL" id="FLQY01000029">
    <property type="protein sequence ID" value="SBT04199.1"/>
    <property type="molecule type" value="Genomic_DNA"/>
</dbReference>
<evidence type="ECO:0000313" key="2">
    <source>
        <dbReference type="Proteomes" id="UP000199600"/>
    </source>
</evidence>
<keyword evidence="2" id="KW-1185">Reference proteome</keyword>
<dbReference type="Proteomes" id="UP000199600">
    <property type="component" value="Unassembled WGS sequence"/>
</dbReference>
<evidence type="ECO:0000313" key="1">
    <source>
        <dbReference type="EMBL" id="SBT04199.1"/>
    </source>
</evidence>
<protein>
    <submittedName>
        <fullName evidence="1">Uncharacterized protein</fullName>
    </submittedName>
</protein>
<sequence>MKTQTEHCHMPTAAISRLVLGVCLTSGFVFGPSVVFACTPFIEEHPSWSSASLRPHTTAFERCEIDEQTYHRIVSEWLRNRPASSSELSSLSLGRAVAYPWLSRTIADSALGKPDWAARISKAKPAERAKLASAVLLDPALLRRLSIAFEGTPYIVLNVSFEKVLFGRADQYSSNGKAGAVMVPFDAQLWLRLAPRN</sequence>
<organism evidence="1 2">
    <name type="scientific">Candidatus Propionivibrio aalborgensis</name>
    <dbReference type="NCBI Taxonomy" id="1860101"/>
    <lineage>
        <taxon>Bacteria</taxon>
        <taxon>Pseudomonadati</taxon>
        <taxon>Pseudomonadota</taxon>
        <taxon>Betaproteobacteria</taxon>
        <taxon>Rhodocyclales</taxon>
        <taxon>Rhodocyclaceae</taxon>
        <taxon>Propionivibrio</taxon>
    </lineage>
</organism>